<dbReference type="CDD" id="cd03794">
    <property type="entry name" value="GT4_WbuB-like"/>
    <property type="match status" value="1"/>
</dbReference>
<dbReference type="Gene3D" id="3.40.50.2000">
    <property type="entry name" value="Glycogen Phosphorylase B"/>
    <property type="match status" value="2"/>
</dbReference>
<keyword evidence="1" id="KW-0328">Glycosyltransferase</keyword>
<evidence type="ECO:0000256" key="1">
    <source>
        <dbReference type="ARBA" id="ARBA00022676"/>
    </source>
</evidence>
<organism evidence="5">
    <name type="scientific">Polaromonas hydrogenivorans</name>
    <dbReference type="NCBI Taxonomy" id="335476"/>
    <lineage>
        <taxon>Bacteria</taxon>
        <taxon>Pseudomonadati</taxon>
        <taxon>Pseudomonadota</taxon>
        <taxon>Betaproteobacteria</taxon>
        <taxon>Burkholderiales</taxon>
        <taxon>Comamonadaceae</taxon>
        <taxon>Polaromonas</taxon>
    </lineage>
</organism>
<dbReference type="AlphaFoldDB" id="A0AAU7LUB1"/>
<dbReference type="GO" id="GO:0016757">
    <property type="term" value="F:glycosyltransferase activity"/>
    <property type="evidence" value="ECO:0007669"/>
    <property type="project" value="UniProtKB-KW"/>
</dbReference>
<dbReference type="Pfam" id="PF00534">
    <property type="entry name" value="Glycos_transf_1"/>
    <property type="match status" value="1"/>
</dbReference>
<protein>
    <submittedName>
        <fullName evidence="5">Glycosyltransferase family 4 protein</fullName>
    </submittedName>
</protein>
<evidence type="ECO:0000256" key="2">
    <source>
        <dbReference type="ARBA" id="ARBA00022679"/>
    </source>
</evidence>
<sequence>MTRVCHLSSAHCGLDVRIFFKECVSLAEAGFDTHLVINATPLEVEKAAVKGVKLHPLRPISGRFSRMVQQAWQCYKLGKHLDADIYHFHDAELIPYGILLSLAGKKVIYDVHEDLPKDILSKDWIPRWARGKVAGAAGVLEHLGARSFFSIATATPFIARRFRLMNPKSMDINNYPLPDELARALAPVARKRQVCYVGGICRVRGIRPLIEALPLLPDMRLVLCGRFSEADFERELCALPGWGQVDYLGYVDRDTVGKVMAESMAGAVTLFPVPNYLDSLPIKMFEYMAAELPVIASDFPLWRQIINDADAGLCVDPQSPAAIASAIRRLADDPALIEHMGKSGRQAVLSSYNWPTEADKLIKFYKDLM</sequence>
<reference evidence="5" key="1">
    <citation type="submission" date="2024-05" db="EMBL/GenBank/DDBJ databases">
        <authorList>
            <person name="Bunk B."/>
            <person name="Swiderski J."/>
            <person name="Sproer C."/>
            <person name="Thiel V."/>
        </authorList>
    </citation>
    <scope>NUCLEOTIDE SEQUENCE</scope>
    <source>
        <strain evidence="5">DSM 17735</strain>
    </source>
</reference>
<evidence type="ECO:0000259" key="4">
    <source>
        <dbReference type="Pfam" id="PF13579"/>
    </source>
</evidence>
<dbReference type="PANTHER" id="PTHR12526:SF629">
    <property type="entry name" value="TEICHURONIC ACID BIOSYNTHESIS GLYCOSYLTRANSFERASE TUAH-RELATED"/>
    <property type="match status" value="1"/>
</dbReference>
<proteinExistence type="predicted"/>
<name>A0AAU7LUB1_9BURK</name>
<dbReference type="InterPro" id="IPR001296">
    <property type="entry name" value="Glyco_trans_1"/>
</dbReference>
<accession>A0AAU7LUB1</accession>
<feature type="domain" description="Glycosyltransferase subfamily 4-like N-terminal" evidence="4">
    <location>
        <begin position="25"/>
        <end position="166"/>
    </location>
</feature>
<dbReference type="SUPFAM" id="SSF53756">
    <property type="entry name" value="UDP-Glycosyltransferase/glycogen phosphorylase"/>
    <property type="match status" value="1"/>
</dbReference>
<dbReference type="EMBL" id="CP157675">
    <property type="protein sequence ID" value="XBP71231.1"/>
    <property type="molecule type" value="Genomic_DNA"/>
</dbReference>
<evidence type="ECO:0000259" key="3">
    <source>
        <dbReference type="Pfam" id="PF00534"/>
    </source>
</evidence>
<evidence type="ECO:0000313" key="5">
    <source>
        <dbReference type="EMBL" id="XBP71231.1"/>
    </source>
</evidence>
<dbReference type="RefSeq" id="WP_349280600.1">
    <property type="nucleotide sequence ID" value="NZ_CBCSCU010000021.1"/>
</dbReference>
<dbReference type="PANTHER" id="PTHR12526">
    <property type="entry name" value="GLYCOSYLTRANSFERASE"/>
    <property type="match status" value="1"/>
</dbReference>
<dbReference type="Pfam" id="PF13579">
    <property type="entry name" value="Glyco_trans_4_4"/>
    <property type="match status" value="1"/>
</dbReference>
<keyword evidence="2" id="KW-0808">Transferase</keyword>
<feature type="domain" description="Glycosyl transferase family 1" evidence="3">
    <location>
        <begin position="186"/>
        <end position="346"/>
    </location>
</feature>
<gene>
    <name evidence="5" type="ORF">ABLV49_05350</name>
</gene>
<dbReference type="InterPro" id="IPR028098">
    <property type="entry name" value="Glyco_trans_4-like_N"/>
</dbReference>